<dbReference type="InterPro" id="IPR037163">
    <property type="entry name" value="Spermidine_synt_N_sf"/>
</dbReference>
<evidence type="ECO:0000313" key="9">
    <source>
        <dbReference type="EMBL" id="RPF49644.1"/>
    </source>
</evidence>
<evidence type="ECO:0000313" key="10">
    <source>
        <dbReference type="Proteomes" id="UP000282654"/>
    </source>
</evidence>
<dbReference type="Pfam" id="PF17284">
    <property type="entry name" value="Spermine_synt_N"/>
    <property type="match status" value="1"/>
</dbReference>
<dbReference type="PANTHER" id="PTHR11558:SF11">
    <property type="entry name" value="SPERMIDINE SYNTHASE"/>
    <property type="match status" value="1"/>
</dbReference>
<dbReference type="Proteomes" id="UP000282654">
    <property type="component" value="Unassembled WGS sequence"/>
</dbReference>
<feature type="active site" description="Proton acceptor" evidence="4 5">
    <location>
        <position position="155"/>
    </location>
</feature>
<evidence type="ECO:0000256" key="7">
    <source>
        <dbReference type="RuleBase" id="RU003837"/>
    </source>
</evidence>
<dbReference type="InterPro" id="IPR035246">
    <property type="entry name" value="Spermidine_synt_N"/>
</dbReference>
<dbReference type="InterPro" id="IPR030374">
    <property type="entry name" value="PABS"/>
</dbReference>
<dbReference type="UniPathway" id="UPA00248">
    <property type="reaction ID" value="UER00314"/>
</dbReference>
<dbReference type="PROSITE" id="PS01330">
    <property type="entry name" value="PABS_1"/>
    <property type="match status" value="1"/>
</dbReference>
<comment type="pathway">
    <text evidence="4">Amine and polyamine biosynthesis; spermidine biosynthesis; spermidine from putrescine: step 1/1.</text>
</comment>
<dbReference type="Gene3D" id="2.30.140.10">
    <property type="entry name" value="Spermidine synthase, tetramerisation domain"/>
    <property type="match status" value="1"/>
</dbReference>
<dbReference type="CDD" id="cd02440">
    <property type="entry name" value="AdoMet_MTases"/>
    <property type="match status" value="1"/>
</dbReference>
<feature type="binding site" evidence="4">
    <location>
        <position position="62"/>
    </location>
    <ligand>
        <name>spermidine</name>
        <dbReference type="ChEBI" id="CHEBI:57834"/>
    </ligand>
</feature>
<comment type="caution">
    <text evidence="9">The sequence shown here is derived from an EMBL/GenBank/DDBJ whole genome shotgun (WGS) entry which is preliminary data.</text>
</comment>
<feature type="binding site" evidence="4">
    <location>
        <begin position="155"/>
        <end position="158"/>
    </location>
    <ligand>
        <name>spermidine</name>
        <dbReference type="ChEBI" id="CHEBI:57834"/>
    </ligand>
</feature>
<dbReference type="AlphaFoldDB" id="A0A3N5AXB2"/>
<protein>
    <recommendedName>
        <fullName evidence="4">Polyamine aminopropyltransferase</fullName>
    </recommendedName>
    <alternativeName>
        <fullName evidence="4">Putrescine aminopropyltransferase</fullName>
        <shortName evidence="4">PAPT</shortName>
    </alternativeName>
    <alternativeName>
        <fullName evidence="4">Spermidine synthase</fullName>
        <shortName evidence="4">SPDS</shortName>
        <shortName evidence="4">SPDSY</shortName>
        <ecNumber evidence="4">2.5.1.16</ecNumber>
    </alternativeName>
</protein>
<dbReference type="EMBL" id="RKRE01000001">
    <property type="protein sequence ID" value="RPF49644.1"/>
    <property type="molecule type" value="Genomic_DNA"/>
</dbReference>
<evidence type="ECO:0000259" key="8">
    <source>
        <dbReference type="PROSITE" id="PS51006"/>
    </source>
</evidence>
<dbReference type="EC" id="2.5.1.16" evidence="4"/>
<dbReference type="InterPro" id="IPR029063">
    <property type="entry name" value="SAM-dependent_MTases_sf"/>
</dbReference>
<dbReference type="GO" id="GO:0005829">
    <property type="term" value="C:cytosol"/>
    <property type="evidence" value="ECO:0007669"/>
    <property type="project" value="TreeGrafter"/>
</dbReference>
<feature type="binding site" evidence="4">
    <location>
        <position position="31"/>
    </location>
    <ligand>
        <name>S-methyl-5'-thioadenosine</name>
        <dbReference type="ChEBI" id="CHEBI:17509"/>
    </ligand>
</feature>
<proteinExistence type="inferred from homology"/>
<dbReference type="GO" id="GO:0008295">
    <property type="term" value="P:spermidine biosynthetic process"/>
    <property type="evidence" value="ECO:0007669"/>
    <property type="project" value="UniProtKB-UniRule"/>
</dbReference>
<dbReference type="HAMAP" id="MF_00198">
    <property type="entry name" value="Spermidine_synth"/>
    <property type="match status" value="1"/>
</dbReference>
<dbReference type="NCBIfam" id="NF002010">
    <property type="entry name" value="PRK00811.1"/>
    <property type="match status" value="1"/>
</dbReference>
<evidence type="ECO:0000256" key="5">
    <source>
        <dbReference type="PROSITE-ProRule" id="PRU00354"/>
    </source>
</evidence>
<dbReference type="InterPro" id="IPR030373">
    <property type="entry name" value="PABS_CS"/>
</dbReference>
<comment type="subunit">
    <text evidence="4">Homodimer or homotetramer.</text>
</comment>
<dbReference type="OrthoDB" id="9793120at2"/>
<dbReference type="GO" id="GO:0004766">
    <property type="term" value="F:spermidine synthase activity"/>
    <property type="evidence" value="ECO:0007669"/>
    <property type="project" value="UniProtKB-UniRule"/>
</dbReference>
<evidence type="ECO:0000256" key="1">
    <source>
        <dbReference type="ARBA" id="ARBA00007867"/>
    </source>
</evidence>
<comment type="similarity">
    <text evidence="1 4 6">Belongs to the spermidine/spermine synthase family.</text>
</comment>
<dbReference type="PROSITE" id="PS51006">
    <property type="entry name" value="PABS_2"/>
    <property type="match status" value="1"/>
</dbReference>
<dbReference type="InterPro" id="IPR001045">
    <property type="entry name" value="Spermi_synthase"/>
</dbReference>
<feature type="binding site" evidence="4">
    <location>
        <position position="106"/>
    </location>
    <ligand>
        <name>S-methyl-5'-thioadenosine</name>
        <dbReference type="ChEBI" id="CHEBI:17509"/>
    </ligand>
</feature>
<comment type="function">
    <text evidence="4">Catalyzes the irreversible transfer of a propylamine group from the amino donor S-adenosylmethioninamine (decarboxy-AdoMet) to putrescine (1,4-diaminobutane) to yield spermidine.</text>
</comment>
<gene>
    <name evidence="4" type="primary">speE</name>
    <name evidence="9" type="ORF">EDD75_0463</name>
</gene>
<name>A0A3N5AXB2_9THEO</name>
<dbReference type="NCBIfam" id="NF037959">
    <property type="entry name" value="MFS_SpdSyn"/>
    <property type="match status" value="1"/>
</dbReference>
<sequence length="277" mass="31178">MELWYTEDQNNILRFSYRVNQSLHVEKTPFQHLAVLDTVGFGRMLVLDGIVQTTVWDEFIYHEMIAHVPLNTHPNPKKVLIIGGGDGGTAREVVRHPRVEKAVMVEIDERVVAAAREYLPELSVELDNPKLDLRFTDGIKHVAASRNEYDVVIIDSTDPVGPAVGLFSREFYSQVYQALKEDGLFVAQTESPLFNTDVLARICKDVGAIFPVVRTYLACVPSYPGGLWSFTLGSKKYDPLEVKPEIIPALGYRYYNLQVHRAAFALPQFLKEALGQG</sequence>
<evidence type="ECO:0000256" key="2">
    <source>
        <dbReference type="ARBA" id="ARBA00022679"/>
    </source>
</evidence>
<evidence type="ECO:0000256" key="6">
    <source>
        <dbReference type="RuleBase" id="RU003836"/>
    </source>
</evidence>
<evidence type="ECO:0000256" key="4">
    <source>
        <dbReference type="HAMAP-Rule" id="MF_00198"/>
    </source>
</evidence>
<dbReference type="RefSeq" id="WP_123927426.1">
    <property type="nucleotide sequence ID" value="NZ_RKRE01000001.1"/>
</dbReference>
<feature type="binding site" evidence="4">
    <location>
        <position position="86"/>
    </location>
    <ligand>
        <name>spermidine</name>
        <dbReference type="ChEBI" id="CHEBI:57834"/>
    </ligand>
</feature>
<evidence type="ECO:0000256" key="3">
    <source>
        <dbReference type="ARBA" id="ARBA00023115"/>
    </source>
</evidence>
<dbReference type="NCBIfam" id="TIGR00417">
    <property type="entry name" value="speE"/>
    <property type="match status" value="1"/>
</dbReference>
<dbReference type="PANTHER" id="PTHR11558">
    <property type="entry name" value="SPERMIDINE/SPERMINE SYNTHASE"/>
    <property type="match status" value="1"/>
</dbReference>
<keyword evidence="10" id="KW-1185">Reference proteome</keyword>
<dbReference type="SUPFAM" id="SSF53335">
    <property type="entry name" value="S-adenosyl-L-methionine-dependent methyltransferases"/>
    <property type="match status" value="1"/>
</dbReference>
<dbReference type="Pfam" id="PF01564">
    <property type="entry name" value="Spermine_synth"/>
    <property type="match status" value="1"/>
</dbReference>
<feature type="domain" description="PABS" evidence="8">
    <location>
        <begin position="2"/>
        <end position="235"/>
    </location>
</feature>
<organism evidence="9 10">
    <name type="scientific">Thermodesulfitimonas autotrophica</name>
    <dbReference type="NCBI Taxonomy" id="1894989"/>
    <lineage>
        <taxon>Bacteria</taxon>
        <taxon>Bacillati</taxon>
        <taxon>Bacillota</taxon>
        <taxon>Clostridia</taxon>
        <taxon>Thermoanaerobacterales</taxon>
        <taxon>Thermoanaerobacteraceae</taxon>
        <taxon>Thermodesulfitimonas</taxon>
    </lineage>
</organism>
<feature type="binding site" evidence="4">
    <location>
        <begin position="137"/>
        <end position="138"/>
    </location>
    <ligand>
        <name>S-methyl-5'-thioadenosine</name>
        <dbReference type="ChEBI" id="CHEBI:17509"/>
    </ligand>
</feature>
<keyword evidence="3 4" id="KW-0620">Polyamine biosynthesis</keyword>
<keyword evidence="2 4" id="KW-0808">Transferase</keyword>
<reference evidence="9 10" key="1">
    <citation type="submission" date="2018-11" db="EMBL/GenBank/DDBJ databases">
        <title>Genomic Encyclopedia of Type Strains, Phase IV (KMG-IV): sequencing the most valuable type-strain genomes for metagenomic binning, comparative biology and taxonomic classification.</title>
        <authorList>
            <person name="Goeker M."/>
        </authorList>
    </citation>
    <scope>NUCLEOTIDE SEQUENCE [LARGE SCALE GENOMIC DNA]</scope>
    <source>
        <strain evidence="9 10">DSM 102936</strain>
    </source>
</reference>
<feature type="binding site" evidence="4">
    <location>
        <position position="162"/>
    </location>
    <ligand>
        <name>S-methyl-5'-thioadenosine</name>
        <dbReference type="ChEBI" id="CHEBI:17509"/>
    </ligand>
</feature>
<dbReference type="Gene3D" id="3.40.50.150">
    <property type="entry name" value="Vaccinia Virus protein VP39"/>
    <property type="match status" value="1"/>
</dbReference>
<comment type="catalytic activity">
    <reaction evidence="4 7">
        <text>S-adenosyl 3-(methylsulfanyl)propylamine + putrescine = S-methyl-5'-thioadenosine + spermidine + H(+)</text>
        <dbReference type="Rhea" id="RHEA:12721"/>
        <dbReference type="ChEBI" id="CHEBI:15378"/>
        <dbReference type="ChEBI" id="CHEBI:17509"/>
        <dbReference type="ChEBI" id="CHEBI:57443"/>
        <dbReference type="ChEBI" id="CHEBI:57834"/>
        <dbReference type="ChEBI" id="CHEBI:326268"/>
        <dbReference type="EC" id="2.5.1.16"/>
    </reaction>
</comment>
<keyword evidence="4 7" id="KW-0745">Spermidine biosynthesis</keyword>
<accession>A0A3N5AXB2</accession>